<dbReference type="AlphaFoldDB" id="A0A915KDS0"/>
<accession>A0A915KDS0</accession>
<name>A0A915KDS0_ROMCU</name>
<sequence length="68" mass="7902">MSYSISNYHHRQIVGDQSSNKLVDQAYNKVVDKINLDLFSFFFHPSARVSTQNITAAFVEYENQDGEW</sequence>
<evidence type="ECO:0000313" key="2">
    <source>
        <dbReference type="WBParaSite" id="nRc.2.0.1.t36520-RA"/>
    </source>
</evidence>
<dbReference type="WBParaSite" id="nRc.2.0.1.t36520-RA">
    <property type="protein sequence ID" value="nRc.2.0.1.t36520-RA"/>
    <property type="gene ID" value="nRc.2.0.1.g36520"/>
</dbReference>
<dbReference type="Proteomes" id="UP000887565">
    <property type="component" value="Unplaced"/>
</dbReference>
<reference evidence="2" key="1">
    <citation type="submission" date="2022-11" db="UniProtKB">
        <authorList>
            <consortium name="WormBaseParasite"/>
        </authorList>
    </citation>
    <scope>IDENTIFICATION</scope>
</reference>
<keyword evidence="1" id="KW-1185">Reference proteome</keyword>
<proteinExistence type="predicted"/>
<protein>
    <submittedName>
        <fullName evidence="2">Uncharacterized protein</fullName>
    </submittedName>
</protein>
<evidence type="ECO:0000313" key="1">
    <source>
        <dbReference type="Proteomes" id="UP000887565"/>
    </source>
</evidence>
<organism evidence="1 2">
    <name type="scientific">Romanomermis culicivorax</name>
    <name type="common">Nematode worm</name>
    <dbReference type="NCBI Taxonomy" id="13658"/>
    <lineage>
        <taxon>Eukaryota</taxon>
        <taxon>Metazoa</taxon>
        <taxon>Ecdysozoa</taxon>
        <taxon>Nematoda</taxon>
        <taxon>Enoplea</taxon>
        <taxon>Dorylaimia</taxon>
        <taxon>Mermithida</taxon>
        <taxon>Mermithoidea</taxon>
        <taxon>Mermithidae</taxon>
        <taxon>Romanomermis</taxon>
    </lineage>
</organism>